<dbReference type="PANTHER" id="PTHR38139:SF1">
    <property type="entry name" value="NUCLEOSIDE TRANSPORTER_FEOB GTPASE GATE DOMAIN-CONTAINING PROTEIN"/>
    <property type="match status" value="1"/>
</dbReference>
<name>D3S1U8_FERPA</name>
<dbReference type="KEGG" id="fpl:Ferp_0220"/>
<evidence type="ECO:0008006" key="4">
    <source>
        <dbReference type="Google" id="ProtNLM"/>
    </source>
</evidence>
<feature type="transmembrane region" description="Helical" evidence="1">
    <location>
        <begin position="12"/>
        <end position="32"/>
    </location>
</feature>
<keyword evidence="1" id="KW-1133">Transmembrane helix</keyword>
<dbReference type="HOGENOM" id="CLU_935695_0_0_2"/>
<dbReference type="eggNOG" id="arCOG00360">
    <property type="taxonomic scope" value="Archaea"/>
</dbReference>
<gene>
    <name evidence="2" type="ordered locus">Ferp_0220</name>
</gene>
<keyword evidence="1" id="KW-0812">Transmembrane</keyword>
<protein>
    <recommendedName>
        <fullName evidence="4">Nucleoside recognition domain protein</fullName>
    </recommendedName>
</protein>
<evidence type="ECO:0000256" key="1">
    <source>
        <dbReference type="SAM" id="Phobius"/>
    </source>
</evidence>
<feature type="transmembrane region" description="Helical" evidence="1">
    <location>
        <begin position="79"/>
        <end position="99"/>
    </location>
</feature>
<proteinExistence type="predicted"/>
<feature type="transmembrane region" description="Helical" evidence="1">
    <location>
        <begin position="154"/>
        <end position="182"/>
    </location>
</feature>
<dbReference type="PaxDb" id="589924-Ferp_0220"/>
<keyword evidence="1" id="KW-0472">Membrane</keyword>
<accession>D3S1U8</accession>
<evidence type="ECO:0000313" key="3">
    <source>
        <dbReference type="Proteomes" id="UP000002613"/>
    </source>
</evidence>
<feature type="transmembrane region" description="Helical" evidence="1">
    <location>
        <begin position="224"/>
        <end position="246"/>
    </location>
</feature>
<dbReference type="InterPro" id="IPR038880">
    <property type="entry name" value="MJ0871-like"/>
</dbReference>
<organism evidence="2 3">
    <name type="scientific">Ferroglobus placidus (strain DSM 10642 / AEDII12DO)</name>
    <dbReference type="NCBI Taxonomy" id="589924"/>
    <lineage>
        <taxon>Archaea</taxon>
        <taxon>Methanobacteriati</taxon>
        <taxon>Methanobacteriota</taxon>
        <taxon>Archaeoglobi</taxon>
        <taxon>Archaeoglobales</taxon>
        <taxon>Archaeoglobaceae</taxon>
        <taxon>Ferroglobus</taxon>
    </lineage>
</organism>
<sequence>MIGEAVLVLQTILPRIFLGILAGSLIISSPIFRHITKYSVKFFKIRSSAAVAAFFADKAVGLSVLAEMYKKGVINEKEVVIASVLGLLPLSIRSTFLTLAPVSISTLGFKLGVSFLTIELLSKFIIAGIAYSFGRKITMSTETIMDYRNEQPVFSSLLFALKTFFRVSLIISLTVLLTAFLINSDNFTPIDERSMLILAGAGSTLAGFGVAGSLLSEGKLNEEVVLILLFVALALHRAVEAVRYTVPLNISLFGYKTGARVAALTFLANEISCIIGLVLAHVFVALRIIWGQHLYDI</sequence>
<feature type="transmembrane region" description="Helical" evidence="1">
    <location>
        <begin position="266"/>
        <end position="290"/>
    </location>
</feature>
<evidence type="ECO:0000313" key="2">
    <source>
        <dbReference type="EMBL" id="ADC64405.1"/>
    </source>
</evidence>
<feature type="transmembrane region" description="Helical" evidence="1">
    <location>
        <begin position="194"/>
        <end position="215"/>
    </location>
</feature>
<dbReference type="Proteomes" id="UP000002613">
    <property type="component" value="Chromosome"/>
</dbReference>
<feature type="transmembrane region" description="Helical" evidence="1">
    <location>
        <begin position="111"/>
        <end position="133"/>
    </location>
</feature>
<dbReference type="PANTHER" id="PTHR38139">
    <property type="entry name" value="GATE DOMAIN-CONTAINING PROTEIN"/>
    <property type="match status" value="1"/>
</dbReference>
<dbReference type="AlphaFoldDB" id="D3S1U8"/>
<keyword evidence="3" id="KW-1185">Reference proteome</keyword>
<reference evidence="2 3" key="2">
    <citation type="journal article" date="2011" name="Stand. Genomic Sci.">
        <title>Complete genome sequence of Ferroglobus placidus AEDII12DO.</title>
        <authorList>
            <person name="Anderson I."/>
            <person name="Risso C."/>
            <person name="Holmes D."/>
            <person name="Lucas S."/>
            <person name="Copeland A."/>
            <person name="Lapidus A."/>
            <person name="Cheng J.F."/>
            <person name="Bruce D."/>
            <person name="Goodwin L."/>
            <person name="Pitluck S."/>
            <person name="Saunders E."/>
            <person name="Brettin T."/>
            <person name="Detter J.C."/>
            <person name="Han C."/>
            <person name="Tapia R."/>
            <person name="Larimer F."/>
            <person name="Land M."/>
            <person name="Hauser L."/>
            <person name="Woyke T."/>
            <person name="Lovley D."/>
            <person name="Kyrpides N."/>
            <person name="Ivanova N."/>
        </authorList>
    </citation>
    <scope>NUCLEOTIDE SEQUENCE [LARGE SCALE GENOMIC DNA]</scope>
    <source>
        <strain evidence="3">DSM 10642 / AEDII12DO</strain>
    </source>
</reference>
<reference evidence="3" key="1">
    <citation type="submission" date="2010-02" db="EMBL/GenBank/DDBJ databases">
        <title>Complete sequence of Ferroglobus placidus DSM 10642.</title>
        <authorList>
            <consortium name="US DOE Joint Genome Institute"/>
            <person name="Lucas S."/>
            <person name="Copeland A."/>
            <person name="Lapidus A."/>
            <person name="Cheng J.-F."/>
            <person name="Bruce D."/>
            <person name="Goodwin L."/>
            <person name="Pitluck S."/>
            <person name="Saunders E."/>
            <person name="Brettin T."/>
            <person name="Detter J.C."/>
            <person name="Han C."/>
            <person name="Tapia R."/>
            <person name="Larimer F."/>
            <person name="Land M."/>
            <person name="Hauser L."/>
            <person name="Kyrpides N."/>
            <person name="Ivanova N."/>
            <person name="Holmes D."/>
            <person name="Lovley D."/>
            <person name="Kyrpides N."/>
            <person name="Anderson I.J."/>
            <person name="Woyke T."/>
        </authorList>
    </citation>
    <scope>NUCLEOTIDE SEQUENCE [LARGE SCALE GENOMIC DNA]</scope>
    <source>
        <strain evidence="3">DSM 10642 / AEDII12DO</strain>
    </source>
</reference>
<dbReference type="STRING" id="589924.Ferp_0220"/>
<dbReference type="EMBL" id="CP001899">
    <property type="protein sequence ID" value="ADC64405.1"/>
    <property type="molecule type" value="Genomic_DNA"/>
</dbReference>